<dbReference type="Pfam" id="PF01817">
    <property type="entry name" value="CM_2"/>
    <property type="match status" value="1"/>
</dbReference>
<keyword evidence="6" id="KW-1185">Reference proteome</keyword>
<comment type="caution">
    <text evidence="5">The sequence shown here is derived from an EMBL/GenBank/DDBJ whole genome shotgun (WGS) entry which is preliminary data.</text>
</comment>
<dbReference type="GO" id="GO:0008977">
    <property type="term" value="F:prephenate dehydrogenase (NAD+) activity"/>
    <property type="evidence" value="ECO:0007669"/>
    <property type="project" value="UniProtKB-EC"/>
</dbReference>
<evidence type="ECO:0000313" key="6">
    <source>
        <dbReference type="Proteomes" id="UP001210678"/>
    </source>
</evidence>
<keyword evidence="2" id="KW-0057">Aromatic amino acid biosynthesis</keyword>
<dbReference type="InterPro" id="IPR008927">
    <property type="entry name" value="6-PGluconate_DH-like_C_sf"/>
</dbReference>
<dbReference type="Gene3D" id="1.10.3660.10">
    <property type="entry name" value="6-phosphogluconate dehydrogenase C-terminal like domain"/>
    <property type="match status" value="1"/>
</dbReference>
<dbReference type="PIRSF" id="PIRSF001499">
    <property type="entry name" value="Chor_mut_pdh_Tpr"/>
    <property type="match status" value="1"/>
</dbReference>
<dbReference type="InterPro" id="IPR002701">
    <property type="entry name" value="CM_II_prokaryot"/>
</dbReference>
<dbReference type="EMBL" id="JAQLOI010000001">
    <property type="protein sequence ID" value="MDB1123079.1"/>
    <property type="molecule type" value="Genomic_DNA"/>
</dbReference>
<dbReference type="PROSITE" id="PS51176">
    <property type="entry name" value="PDH_ADH"/>
    <property type="match status" value="1"/>
</dbReference>
<organism evidence="5 6">
    <name type="scientific">Vibrio algarum</name>
    <dbReference type="NCBI Taxonomy" id="3020714"/>
    <lineage>
        <taxon>Bacteria</taxon>
        <taxon>Pseudomonadati</taxon>
        <taxon>Pseudomonadota</taxon>
        <taxon>Gammaproteobacteria</taxon>
        <taxon>Vibrionales</taxon>
        <taxon>Vibrionaceae</taxon>
        <taxon>Vibrio</taxon>
    </lineage>
</organism>
<accession>A0ABT4YNG0</accession>
<dbReference type="InterPro" id="IPR036263">
    <property type="entry name" value="Chorismate_II_sf"/>
</dbReference>
<name>A0ABT4YNG0_9VIBR</name>
<comment type="pathway">
    <text evidence="2">Metabolic intermediate biosynthesis; prephenate biosynthesis; prephenate from chorismate: step 1/1.</text>
</comment>
<keyword evidence="2" id="KW-0963">Cytoplasm</keyword>
<keyword evidence="2" id="KW-0520">NAD</keyword>
<dbReference type="SUPFAM" id="SSF48179">
    <property type="entry name" value="6-phosphogluconate dehydrogenase C-terminal domain-like"/>
    <property type="match status" value="1"/>
</dbReference>
<sequence length="375" mass="42197">MAVELNELRDQIDEVDKQMIELLVRRLSLVEKVGEVKSEHGLPIYAPDREAAMLASRRQEAEKRGIPPQLIEDILRRTMRESYASEKDSGFKCLNPSLRPVVIVGGNGQLGSLFGRMFTLSGYEVKVLGSKDWDNADELLHDAGLVVVTVPIHLTANVIDKLNRLPDDCILCDLTSIKSKPLEQMLKVHSGPVVGLHPMFGPDVPSLAKQVIVYCDGRGNEEYQWLLKQFGIWGASLCNIDAKEHDHGMTLIQALRHFTSFAYGLHLSRENPNIDKLLQLSSPIYRLELAMVGRLFAQDPNLYADIILSSEENIEMIKRFHTSFGEAINVLEGHDKAGFVESFEKVSDWFGDYSQQFMNESQNLLKQANDAIHRG</sequence>
<protein>
    <recommendedName>
        <fullName evidence="2">T-protein</fullName>
    </recommendedName>
</protein>
<dbReference type="Pfam" id="PF20463">
    <property type="entry name" value="PDH_C"/>
    <property type="match status" value="1"/>
</dbReference>
<keyword evidence="2" id="KW-0827">Tyrosine biosynthesis</keyword>
<gene>
    <name evidence="5" type="primary">tyrA</name>
    <name evidence="5" type="ORF">PGX00_05070</name>
</gene>
<keyword evidence="2" id="KW-0028">Amino-acid biosynthesis</keyword>
<proteinExistence type="predicted"/>
<evidence type="ECO:0000313" key="5">
    <source>
        <dbReference type="EMBL" id="MDB1123079.1"/>
    </source>
</evidence>
<dbReference type="SMART" id="SM00830">
    <property type="entry name" value="CM_2"/>
    <property type="match status" value="1"/>
</dbReference>
<dbReference type="InterPro" id="IPR003099">
    <property type="entry name" value="Prephen_DH"/>
</dbReference>
<dbReference type="InterPro" id="IPR046825">
    <property type="entry name" value="PDH_C"/>
</dbReference>
<keyword evidence="2 5" id="KW-0413">Isomerase</keyword>
<comment type="subcellular location">
    <subcellularLocation>
        <location evidence="2">Cytoplasm</location>
    </subcellularLocation>
</comment>
<dbReference type="NCBIfam" id="TIGR01799">
    <property type="entry name" value="CM_T"/>
    <property type="match status" value="1"/>
</dbReference>
<evidence type="ECO:0000256" key="1">
    <source>
        <dbReference type="ARBA" id="ARBA00023002"/>
    </source>
</evidence>
<dbReference type="Proteomes" id="UP001210678">
    <property type="component" value="Unassembled WGS sequence"/>
</dbReference>
<dbReference type="NCBIfam" id="NF008400">
    <property type="entry name" value="PRK11199.1"/>
    <property type="match status" value="1"/>
</dbReference>
<keyword evidence="1 2" id="KW-0560">Oxidoreductase</keyword>
<dbReference type="InterPro" id="IPR036979">
    <property type="entry name" value="CM_dom_sf"/>
</dbReference>
<feature type="domain" description="Chorismate mutase" evidence="3">
    <location>
        <begin position="1"/>
        <end position="90"/>
    </location>
</feature>
<dbReference type="InterPro" id="IPR008244">
    <property type="entry name" value="Chor_mut/prephenate_DH_T"/>
</dbReference>
<dbReference type="InterPro" id="IPR011277">
    <property type="entry name" value="CM_T"/>
</dbReference>
<dbReference type="RefSeq" id="WP_272133440.1">
    <property type="nucleotide sequence ID" value="NZ_JAQLOI010000001.1"/>
</dbReference>
<evidence type="ECO:0000259" key="4">
    <source>
        <dbReference type="PROSITE" id="PS51176"/>
    </source>
</evidence>
<dbReference type="SUPFAM" id="SSF51735">
    <property type="entry name" value="NAD(P)-binding Rossmann-fold domains"/>
    <property type="match status" value="1"/>
</dbReference>
<dbReference type="InterPro" id="IPR036291">
    <property type="entry name" value="NAD(P)-bd_dom_sf"/>
</dbReference>
<feature type="domain" description="Prephenate/arogenate dehydrogenase" evidence="4">
    <location>
        <begin position="99"/>
        <end position="361"/>
    </location>
</feature>
<comment type="pathway">
    <text evidence="2">Amino-acid biosynthesis; L-tyrosine biosynthesis; (4-hydroxyphenyl)pyruvate from prephenate (NAD(+) route): step 1/1.</text>
</comment>
<dbReference type="InterPro" id="IPR046826">
    <property type="entry name" value="PDH_N"/>
</dbReference>
<dbReference type="Gene3D" id="1.20.59.10">
    <property type="entry name" value="Chorismate mutase"/>
    <property type="match status" value="1"/>
</dbReference>
<dbReference type="GO" id="GO:0004106">
    <property type="term" value="F:chorismate mutase activity"/>
    <property type="evidence" value="ECO:0007669"/>
    <property type="project" value="UniProtKB-EC"/>
</dbReference>
<dbReference type="Pfam" id="PF02153">
    <property type="entry name" value="PDH_N"/>
    <property type="match status" value="1"/>
</dbReference>
<dbReference type="PROSITE" id="PS51168">
    <property type="entry name" value="CHORISMATE_MUT_2"/>
    <property type="match status" value="1"/>
</dbReference>
<dbReference type="SUPFAM" id="SSF48600">
    <property type="entry name" value="Chorismate mutase II"/>
    <property type="match status" value="1"/>
</dbReference>
<dbReference type="InterPro" id="IPR050812">
    <property type="entry name" value="Preph/Arog_dehydrog"/>
</dbReference>
<dbReference type="Gene3D" id="3.40.50.720">
    <property type="entry name" value="NAD(P)-binding Rossmann-like Domain"/>
    <property type="match status" value="1"/>
</dbReference>
<evidence type="ECO:0000259" key="3">
    <source>
        <dbReference type="PROSITE" id="PS51168"/>
    </source>
</evidence>
<dbReference type="PANTHER" id="PTHR21363:SF0">
    <property type="entry name" value="PREPHENATE DEHYDROGENASE [NADP(+)]"/>
    <property type="match status" value="1"/>
</dbReference>
<dbReference type="PANTHER" id="PTHR21363">
    <property type="entry name" value="PREPHENATE DEHYDROGENASE"/>
    <property type="match status" value="1"/>
</dbReference>
<evidence type="ECO:0000256" key="2">
    <source>
        <dbReference type="PIRNR" id="PIRNR001499"/>
    </source>
</evidence>
<reference evidence="5 6" key="1">
    <citation type="submission" date="2023-01" db="EMBL/GenBank/DDBJ databases">
        <title>Vibrio sp. KJ40-1 sp.nov, isolated from marine algae.</title>
        <authorList>
            <person name="Butt M."/>
            <person name="Kim J.M.J."/>
            <person name="Jeon C.O.C."/>
        </authorList>
    </citation>
    <scope>NUCLEOTIDE SEQUENCE [LARGE SCALE GENOMIC DNA]</scope>
    <source>
        <strain evidence="5 6">KJ40-1</strain>
    </source>
</reference>